<organism evidence="2 3">
    <name type="scientific">Nocardia arthritidis</name>
    <dbReference type="NCBI Taxonomy" id="228602"/>
    <lineage>
        <taxon>Bacteria</taxon>
        <taxon>Bacillati</taxon>
        <taxon>Actinomycetota</taxon>
        <taxon>Actinomycetes</taxon>
        <taxon>Mycobacteriales</taxon>
        <taxon>Nocardiaceae</taxon>
        <taxon>Nocardia</taxon>
    </lineage>
</organism>
<feature type="region of interest" description="Disordered" evidence="1">
    <location>
        <begin position="71"/>
        <end position="101"/>
    </location>
</feature>
<protein>
    <submittedName>
        <fullName evidence="2">DUF3000 family protein</fullName>
    </submittedName>
</protein>
<gene>
    <name evidence="2" type="ORF">F5544_29330</name>
</gene>
<dbReference type="KEGG" id="nah:F5544_29330"/>
<dbReference type="AlphaFoldDB" id="A0A6G9YKK3"/>
<dbReference type="Proteomes" id="UP000503540">
    <property type="component" value="Chromosome"/>
</dbReference>
<sequence>MNHTGRRDGVAPVAAARNGASDNRRRVYVLITRHRMRRPARRACGRIPAASAMSPQYPAVSLCGTERRASDCAGGPGSTVPSVTPLDFRDGAAPTEGPNGEPARFRAAVDAMGTATVHPRIELAPIRPPQRLAPYSYAVGAEVKHPETAVVPADSEGDAFGRLILLHDPDGDEAWHGTFRLVAYIQADIDAALATDPLLPEVAWSWLVDALESRSEPFTALGGTVTATSSVRYGDIAGPPRAHQLELRASWTAMTTEMRPHVEAFCEVLAYAAGLPPAGITDLRPHSHTSGEPN</sequence>
<keyword evidence="3" id="KW-1185">Reference proteome</keyword>
<dbReference type="InterPro" id="IPR021555">
    <property type="entry name" value="DUF3000"/>
</dbReference>
<reference evidence="2 3" key="1">
    <citation type="journal article" date="2019" name="ACS Chem. Biol.">
        <title>Identification and Mobilization of a Cryptic Antibiotic Biosynthesis Gene Locus from a Human-Pathogenic Nocardia Isolate.</title>
        <authorList>
            <person name="Herisse M."/>
            <person name="Ishida K."/>
            <person name="Porter J.L."/>
            <person name="Howden B."/>
            <person name="Hertweck C."/>
            <person name="Stinear T.P."/>
            <person name="Pidot S.J."/>
        </authorList>
    </citation>
    <scope>NUCLEOTIDE SEQUENCE [LARGE SCALE GENOMIC DNA]</scope>
    <source>
        <strain evidence="2 3">AUSMDU00012717</strain>
    </source>
</reference>
<evidence type="ECO:0000313" key="3">
    <source>
        <dbReference type="Proteomes" id="UP000503540"/>
    </source>
</evidence>
<name>A0A6G9YKK3_9NOCA</name>
<dbReference type="Pfam" id="PF11452">
    <property type="entry name" value="DUF3000"/>
    <property type="match status" value="1"/>
</dbReference>
<proteinExistence type="predicted"/>
<dbReference type="EMBL" id="CP046172">
    <property type="protein sequence ID" value="QIS13711.1"/>
    <property type="molecule type" value="Genomic_DNA"/>
</dbReference>
<evidence type="ECO:0000256" key="1">
    <source>
        <dbReference type="SAM" id="MobiDB-lite"/>
    </source>
</evidence>
<evidence type="ECO:0000313" key="2">
    <source>
        <dbReference type="EMBL" id="QIS13711.1"/>
    </source>
</evidence>
<accession>A0A6G9YKK3</accession>